<dbReference type="GO" id="GO:0005576">
    <property type="term" value="C:extracellular region"/>
    <property type="evidence" value="ECO:0007669"/>
    <property type="project" value="InterPro"/>
</dbReference>
<evidence type="ECO:0000313" key="4">
    <source>
        <dbReference type="Proteomes" id="UP000005408"/>
    </source>
</evidence>
<evidence type="ECO:0000256" key="1">
    <source>
        <dbReference type="SAM" id="Coils"/>
    </source>
</evidence>
<dbReference type="InterPro" id="IPR036508">
    <property type="entry name" value="Chitin-bd_dom_sf"/>
</dbReference>
<dbReference type="SMART" id="SM00494">
    <property type="entry name" value="ChtBD2"/>
    <property type="match status" value="2"/>
</dbReference>
<proteinExistence type="predicted"/>
<protein>
    <recommendedName>
        <fullName evidence="2">Chitin-binding type-2 domain-containing protein</fullName>
    </recommendedName>
</protein>
<dbReference type="PROSITE" id="PS50940">
    <property type="entry name" value="CHIT_BIND_II"/>
    <property type="match status" value="1"/>
</dbReference>
<dbReference type="EnsemblMetazoa" id="G29883.2">
    <property type="protein sequence ID" value="G29883.2:cds"/>
    <property type="gene ID" value="G29883"/>
</dbReference>
<name>A0A8W8LVD2_MAGGI</name>
<dbReference type="AlphaFoldDB" id="A0A8W8LVD2"/>
<feature type="coiled-coil region" evidence="1">
    <location>
        <begin position="179"/>
        <end position="220"/>
    </location>
</feature>
<evidence type="ECO:0000313" key="3">
    <source>
        <dbReference type="EnsemblMetazoa" id="G29883.2:cds"/>
    </source>
</evidence>
<keyword evidence="1" id="KW-0175">Coiled coil</keyword>
<feature type="domain" description="Chitin-binding type-2" evidence="2">
    <location>
        <begin position="110"/>
        <end position="157"/>
    </location>
</feature>
<dbReference type="Gene3D" id="2.170.140.10">
    <property type="entry name" value="Chitin binding domain"/>
    <property type="match status" value="1"/>
</dbReference>
<sequence>MQCENYTKVNCSKRYEPTWECRYFRLTCKFQGCKPCEQEYISCEDREDGLQSSPDQPLHYPEYITCDKGRRINQGRCPVNTVWGVQSFPYNGTCVQLFAVPKAFNPYGELPSCNGTVDGDYQFPAGYCRGYYKCKGGVATAVKCPYNTIFDTASKTCQPLVANNAILDKGTESELHLVLNNCEESLQSENREFRELSRNAEQLTNQMETTKMALMALQQQYNVTAETLKCENFTTVTCGSRHEHKWLCDYTRSRPTCGPHRGPTCAD</sequence>
<evidence type="ECO:0000259" key="2">
    <source>
        <dbReference type="PROSITE" id="PS50940"/>
    </source>
</evidence>
<dbReference type="Pfam" id="PF01607">
    <property type="entry name" value="CBM_14"/>
    <property type="match status" value="1"/>
</dbReference>
<dbReference type="InterPro" id="IPR002557">
    <property type="entry name" value="Chitin-bd_dom"/>
</dbReference>
<accession>A0A8W8LVD2</accession>
<dbReference type="Proteomes" id="UP000005408">
    <property type="component" value="Unassembled WGS sequence"/>
</dbReference>
<organism evidence="3 4">
    <name type="scientific">Magallana gigas</name>
    <name type="common">Pacific oyster</name>
    <name type="synonym">Crassostrea gigas</name>
    <dbReference type="NCBI Taxonomy" id="29159"/>
    <lineage>
        <taxon>Eukaryota</taxon>
        <taxon>Metazoa</taxon>
        <taxon>Spiralia</taxon>
        <taxon>Lophotrochozoa</taxon>
        <taxon>Mollusca</taxon>
        <taxon>Bivalvia</taxon>
        <taxon>Autobranchia</taxon>
        <taxon>Pteriomorphia</taxon>
        <taxon>Ostreida</taxon>
        <taxon>Ostreoidea</taxon>
        <taxon>Ostreidae</taxon>
        <taxon>Magallana</taxon>
    </lineage>
</organism>
<reference evidence="3" key="1">
    <citation type="submission" date="2022-08" db="UniProtKB">
        <authorList>
            <consortium name="EnsemblMetazoa"/>
        </authorList>
    </citation>
    <scope>IDENTIFICATION</scope>
    <source>
        <strain evidence="3">05x7-T-G4-1.051#20</strain>
    </source>
</reference>
<keyword evidence="4" id="KW-1185">Reference proteome</keyword>
<dbReference type="SUPFAM" id="SSF57625">
    <property type="entry name" value="Invertebrate chitin-binding proteins"/>
    <property type="match status" value="1"/>
</dbReference>
<dbReference type="GO" id="GO:0008061">
    <property type="term" value="F:chitin binding"/>
    <property type="evidence" value="ECO:0007669"/>
    <property type="project" value="InterPro"/>
</dbReference>